<name>A0A238X289_9BACT</name>
<feature type="compositionally biased region" description="Low complexity" evidence="1">
    <location>
        <begin position="57"/>
        <end position="67"/>
    </location>
</feature>
<dbReference type="EMBL" id="FZNS01000003">
    <property type="protein sequence ID" value="SNR52987.1"/>
    <property type="molecule type" value="Genomic_DNA"/>
</dbReference>
<evidence type="ECO:0000313" key="2">
    <source>
        <dbReference type="EMBL" id="SNR52987.1"/>
    </source>
</evidence>
<organism evidence="2 3">
    <name type="scientific">Hymenobacter mucosus</name>
    <dbReference type="NCBI Taxonomy" id="1411120"/>
    <lineage>
        <taxon>Bacteria</taxon>
        <taxon>Pseudomonadati</taxon>
        <taxon>Bacteroidota</taxon>
        <taxon>Cytophagia</taxon>
        <taxon>Cytophagales</taxon>
        <taxon>Hymenobacteraceae</taxon>
        <taxon>Hymenobacter</taxon>
    </lineage>
</organism>
<protein>
    <submittedName>
        <fullName evidence="2">Uncharacterized protein</fullName>
    </submittedName>
</protein>
<evidence type="ECO:0000313" key="3">
    <source>
        <dbReference type="Proteomes" id="UP000198310"/>
    </source>
</evidence>
<accession>A0A238X289</accession>
<reference evidence="3" key="1">
    <citation type="submission" date="2017-06" db="EMBL/GenBank/DDBJ databases">
        <authorList>
            <person name="Varghese N."/>
            <person name="Submissions S."/>
        </authorList>
    </citation>
    <scope>NUCLEOTIDE SEQUENCE [LARGE SCALE GENOMIC DNA]</scope>
    <source>
        <strain evidence="3">DSM 28041</strain>
    </source>
</reference>
<dbReference type="AlphaFoldDB" id="A0A238X289"/>
<gene>
    <name evidence="2" type="ORF">SAMN06269173_103409</name>
</gene>
<dbReference type="RefSeq" id="WP_089332409.1">
    <property type="nucleotide sequence ID" value="NZ_FZNS01000003.1"/>
</dbReference>
<keyword evidence="3" id="KW-1185">Reference proteome</keyword>
<feature type="region of interest" description="Disordered" evidence="1">
    <location>
        <begin position="32"/>
        <end position="104"/>
    </location>
</feature>
<proteinExistence type="predicted"/>
<dbReference type="Proteomes" id="UP000198310">
    <property type="component" value="Unassembled WGS sequence"/>
</dbReference>
<sequence>MPAGNAPQAGRWYAACLYATGHGWAVVRDMALPGTTAGGPGHYQQQAAPGSYPTHEQAQAAANQLNAPPRLRPADRNGMLPAPADDYHPHPWELQEPLTPLRHA</sequence>
<evidence type="ECO:0000256" key="1">
    <source>
        <dbReference type="SAM" id="MobiDB-lite"/>
    </source>
</evidence>